<dbReference type="Proteomes" id="UP000663882">
    <property type="component" value="Unassembled WGS sequence"/>
</dbReference>
<dbReference type="EMBL" id="CAJNOL010004035">
    <property type="protein sequence ID" value="CAF1579522.1"/>
    <property type="molecule type" value="Genomic_DNA"/>
</dbReference>
<name>A0A819AAD2_9BILA</name>
<dbReference type="EMBL" id="CAJOBD010004163">
    <property type="protein sequence ID" value="CAF3983218.1"/>
    <property type="molecule type" value="Genomic_DNA"/>
</dbReference>
<organism evidence="5 7">
    <name type="scientific">Rotaria sordida</name>
    <dbReference type="NCBI Taxonomy" id="392033"/>
    <lineage>
        <taxon>Eukaryota</taxon>
        <taxon>Metazoa</taxon>
        <taxon>Spiralia</taxon>
        <taxon>Gnathifera</taxon>
        <taxon>Rotifera</taxon>
        <taxon>Eurotatoria</taxon>
        <taxon>Bdelloidea</taxon>
        <taxon>Philodinida</taxon>
        <taxon>Philodinidae</taxon>
        <taxon>Rotaria</taxon>
    </lineage>
</organism>
<dbReference type="EMBL" id="CAJNOO010002770">
    <property type="protein sequence ID" value="CAF1295749.1"/>
    <property type="molecule type" value="Genomic_DNA"/>
</dbReference>
<dbReference type="Proteomes" id="UP000663870">
    <property type="component" value="Unassembled WGS sequence"/>
</dbReference>
<gene>
    <name evidence="6" type="ORF">JBS370_LOCUS25299</name>
    <name evidence="4" type="ORF">JXQ802_LOCUS46061</name>
    <name evidence="5" type="ORF">OTI717_LOCUS17229</name>
    <name evidence="2" type="ORF">PYM288_LOCUS30333</name>
    <name evidence="1" type="ORF">RFH988_LOCUS29448</name>
    <name evidence="3" type="ORF">ZHD862_LOCUS30373</name>
</gene>
<evidence type="ECO:0000313" key="4">
    <source>
        <dbReference type="EMBL" id="CAF1579522.1"/>
    </source>
</evidence>
<dbReference type="Proteomes" id="UP000663836">
    <property type="component" value="Unassembled WGS sequence"/>
</dbReference>
<dbReference type="Proteomes" id="UP000663823">
    <property type="component" value="Unassembled WGS sequence"/>
</dbReference>
<reference evidence="5" key="1">
    <citation type="submission" date="2021-02" db="EMBL/GenBank/DDBJ databases">
        <authorList>
            <person name="Nowell W R."/>
        </authorList>
    </citation>
    <scope>NUCLEOTIDE SEQUENCE</scope>
</reference>
<keyword evidence="8" id="KW-1185">Reference proteome</keyword>
<evidence type="ECO:0000313" key="5">
    <source>
        <dbReference type="EMBL" id="CAF3781821.1"/>
    </source>
</evidence>
<dbReference type="Proteomes" id="UP000663854">
    <property type="component" value="Unassembled WGS sequence"/>
</dbReference>
<dbReference type="EMBL" id="CAJNOH010002773">
    <property type="protein sequence ID" value="CAF1309384.1"/>
    <property type="molecule type" value="Genomic_DNA"/>
</dbReference>
<evidence type="ECO:0000313" key="7">
    <source>
        <dbReference type="Proteomes" id="UP000663823"/>
    </source>
</evidence>
<comment type="caution">
    <text evidence="5">The sequence shown here is derived from an EMBL/GenBank/DDBJ whole genome shotgun (WGS) entry which is preliminary data.</text>
</comment>
<dbReference type="EMBL" id="CAJNOT010002852">
    <property type="protein sequence ID" value="CAF1347411.1"/>
    <property type="molecule type" value="Genomic_DNA"/>
</dbReference>
<evidence type="ECO:0000313" key="2">
    <source>
        <dbReference type="EMBL" id="CAF1309384.1"/>
    </source>
</evidence>
<evidence type="ECO:0000313" key="3">
    <source>
        <dbReference type="EMBL" id="CAF1347411.1"/>
    </source>
</evidence>
<sequence length="131" mass="14309">MVSIIKEEEFIVNESEMNSTCCIMRIDMVLNQQQTLIQLTKTTNQPKFTIEMSSGGNNQSTSLSTSLYNEEEVNTNTNIAGSATVIAAASGAATTTTPSELKAKNNPDGGIWITTLQGVFYFKLNTLHMHL</sequence>
<evidence type="ECO:0000313" key="6">
    <source>
        <dbReference type="EMBL" id="CAF3983218.1"/>
    </source>
</evidence>
<protein>
    <submittedName>
        <fullName evidence="5">Uncharacterized protein</fullName>
    </submittedName>
</protein>
<evidence type="ECO:0000313" key="8">
    <source>
        <dbReference type="Proteomes" id="UP000663870"/>
    </source>
</evidence>
<evidence type="ECO:0000313" key="1">
    <source>
        <dbReference type="EMBL" id="CAF1295749.1"/>
    </source>
</evidence>
<dbReference type="AlphaFoldDB" id="A0A819AAD2"/>
<dbReference type="EMBL" id="CAJOAX010002250">
    <property type="protein sequence ID" value="CAF3781821.1"/>
    <property type="molecule type" value="Genomic_DNA"/>
</dbReference>
<proteinExistence type="predicted"/>
<dbReference type="Proteomes" id="UP000663864">
    <property type="component" value="Unassembled WGS sequence"/>
</dbReference>
<accession>A0A819AAD2</accession>